<comment type="caution">
    <text evidence="2">The sequence shown here is derived from an EMBL/GenBank/DDBJ whole genome shotgun (WGS) entry which is preliminary data.</text>
</comment>
<proteinExistence type="predicted"/>
<feature type="region of interest" description="Disordered" evidence="1">
    <location>
        <begin position="158"/>
        <end position="196"/>
    </location>
</feature>
<dbReference type="AlphaFoldDB" id="A0A1R3KS09"/>
<evidence type="ECO:0000313" key="2">
    <source>
        <dbReference type="EMBL" id="OMP09818.1"/>
    </source>
</evidence>
<gene>
    <name evidence="2" type="ORF">COLO4_05108</name>
</gene>
<name>A0A1R3KS09_9ROSI</name>
<keyword evidence="3" id="KW-1185">Reference proteome</keyword>
<evidence type="ECO:0000256" key="1">
    <source>
        <dbReference type="SAM" id="MobiDB-lite"/>
    </source>
</evidence>
<dbReference type="EMBL" id="AWUE01012161">
    <property type="protein sequence ID" value="OMP09818.1"/>
    <property type="molecule type" value="Genomic_DNA"/>
</dbReference>
<reference evidence="3" key="1">
    <citation type="submission" date="2013-09" db="EMBL/GenBank/DDBJ databases">
        <title>Corchorus olitorius genome sequencing.</title>
        <authorList>
            <person name="Alam M."/>
            <person name="Haque M.S."/>
            <person name="Islam M.S."/>
            <person name="Emdad E.M."/>
            <person name="Islam M.M."/>
            <person name="Ahmed B."/>
            <person name="Halim A."/>
            <person name="Hossen Q.M.M."/>
            <person name="Hossain M.Z."/>
            <person name="Ahmed R."/>
            <person name="Khan M.M."/>
            <person name="Islam R."/>
            <person name="Rashid M.M."/>
            <person name="Khan S.A."/>
            <person name="Rahman M.S."/>
            <person name="Alam M."/>
            <person name="Yahiya A.S."/>
            <person name="Khan M.S."/>
            <person name="Azam M.S."/>
            <person name="Haque T."/>
            <person name="Lashkar M.Z.H."/>
            <person name="Akhand A.I."/>
            <person name="Morshed G."/>
            <person name="Roy S."/>
            <person name="Uddin K.S."/>
            <person name="Rabeya T."/>
            <person name="Hossain A.S."/>
            <person name="Chowdhury A."/>
            <person name="Snigdha A.R."/>
            <person name="Mortoza M.S."/>
            <person name="Matin S.A."/>
            <person name="Hoque S.M.E."/>
            <person name="Islam M.K."/>
            <person name="Roy D.K."/>
            <person name="Haider R."/>
            <person name="Moosa M.M."/>
            <person name="Elias S.M."/>
            <person name="Hasan A.M."/>
            <person name="Jahan S."/>
            <person name="Shafiuddin M."/>
            <person name="Mahmood N."/>
            <person name="Shommy N.S."/>
        </authorList>
    </citation>
    <scope>NUCLEOTIDE SEQUENCE [LARGE SCALE GENOMIC DNA]</scope>
    <source>
        <strain evidence="3">cv. O-4</strain>
    </source>
</reference>
<accession>A0A1R3KS09</accession>
<dbReference type="Proteomes" id="UP000187203">
    <property type="component" value="Unassembled WGS sequence"/>
</dbReference>
<protein>
    <submittedName>
        <fullName evidence="2">Uncharacterized protein</fullName>
    </submittedName>
</protein>
<organism evidence="2 3">
    <name type="scientific">Corchorus olitorius</name>
    <dbReference type="NCBI Taxonomy" id="93759"/>
    <lineage>
        <taxon>Eukaryota</taxon>
        <taxon>Viridiplantae</taxon>
        <taxon>Streptophyta</taxon>
        <taxon>Embryophyta</taxon>
        <taxon>Tracheophyta</taxon>
        <taxon>Spermatophyta</taxon>
        <taxon>Magnoliopsida</taxon>
        <taxon>eudicotyledons</taxon>
        <taxon>Gunneridae</taxon>
        <taxon>Pentapetalae</taxon>
        <taxon>rosids</taxon>
        <taxon>malvids</taxon>
        <taxon>Malvales</taxon>
        <taxon>Malvaceae</taxon>
        <taxon>Grewioideae</taxon>
        <taxon>Apeibeae</taxon>
        <taxon>Corchorus</taxon>
    </lineage>
</organism>
<sequence>MIMRRTKGQVIRKYSPWLKAEWSGREDEAEGNIRSKSKFSRAAGLSKASMAANGRSSRFCQAAVGQISLGYNAVINKGVTLGQDILCPAELNSRVDDYIPLEQVIENLKQADNFVFSSVASGHTGNTKQIRKWKPAARVSSNYTFDVLALKGNAKVGSKRGTGHTVLDTNGASAAKRSRELDDESGASKEVAQPSK</sequence>
<evidence type="ECO:0000313" key="3">
    <source>
        <dbReference type="Proteomes" id="UP000187203"/>
    </source>
</evidence>